<organism evidence="13 14">
    <name type="scientific">Geotalea daltonii (strain DSM 22248 / JCM 15807 / FRC-32)</name>
    <name type="common">Geobacter daltonii</name>
    <dbReference type="NCBI Taxonomy" id="316067"/>
    <lineage>
        <taxon>Bacteria</taxon>
        <taxon>Pseudomonadati</taxon>
        <taxon>Thermodesulfobacteriota</taxon>
        <taxon>Desulfuromonadia</taxon>
        <taxon>Geobacterales</taxon>
        <taxon>Geobacteraceae</taxon>
        <taxon>Geotalea</taxon>
    </lineage>
</organism>
<dbReference type="AlphaFoldDB" id="B9M1R9"/>
<evidence type="ECO:0000256" key="7">
    <source>
        <dbReference type="ARBA" id="ARBA00022692"/>
    </source>
</evidence>
<evidence type="ECO:0000256" key="6">
    <source>
        <dbReference type="ARBA" id="ARBA00022679"/>
    </source>
</evidence>
<evidence type="ECO:0000313" key="14">
    <source>
        <dbReference type="Proteomes" id="UP000007721"/>
    </source>
</evidence>
<feature type="transmembrane region" description="Helical" evidence="11">
    <location>
        <begin position="153"/>
        <end position="174"/>
    </location>
</feature>
<dbReference type="Proteomes" id="UP000007721">
    <property type="component" value="Chromosome"/>
</dbReference>
<evidence type="ECO:0000256" key="8">
    <source>
        <dbReference type="ARBA" id="ARBA00022777"/>
    </source>
</evidence>
<keyword evidence="5" id="KW-0597">Phosphoprotein</keyword>
<dbReference type="Pfam" id="PF02518">
    <property type="entry name" value="HATPase_c"/>
    <property type="match status" value="1"/>
</dbReference>
<dbReference type="PANTHER" id="PTHR43711:SF1">
    <property type="entry name" value="HISTIDINE KINASE 1"/>
    <property type="match status" value="1"/>
</dbReference>
<evidence type="ECO:0000259" key="12">
    <source>
        <dbReference type="PROSITE" id="PS50109"/>
    </source>
</evidence>
<dbReference type="PRINTS" id="PR00344">
    <property type="entry name" value="BCTRLSENSOR"/>
</dbReference>
<dbReference type="Gene3D" id="3.30.450.20">
    <property type="entry name" value="PAS domain"/>
    <property type="match status" value="1"/>
</dbReference>
<dbReference type="eggNOG" id="COG4191">
    <property type="taxonomic scope" value="Bacteria"/>
</dbReference>
<dbReference type="Gene3D" id="1.10.287.130">
    <property type="match status" value="1"/>
</dbReference>
<dbReference type="Gene3D" id="3.30.565.10">
    <property type="entry name" value="Histidine kinase-like ATPase, C-terminal domain"/>
    <property type="match status" value="1"/>
</dbReference>
<dbReference type="KEGG" id="geo:Geob_0853"/>
<dbReference type="GO" id="GO:0000155">
    <property type="term" value="F:phosphorelay sensor kinase activity"/>
    <property type="evidence" value="ECO:0007669"/>
    <property type="project" value="InterPro"/>
</dbReference>
<comment type="catalytic activity">
    <reaction evidence="1">
        <text>ATP + protein L-histidine = ADP + protein N-phospho-L-histidine.</text>
        <dbReference type="EC" id="2.7.13.3"/>
    </reaction>
</comment>
<dbReference type="CDD" id="cd18774">
    <property type="entry name" value="PDC2_HK_sensor"/>
    <property type="match status" value="1"/>
</dbReference>
<evidence type="ECO:0000256" key="4">
    <source>
        <dbReference type="ARBA" id="ARBA00022475"/>
    </source>
</evidence>
<dbReference type="PROSITE" id="PS50109">
    <property type="entry name" value="HIS_KIN"/>
    <property type="match status" value="1"/>
</dbReference>
<dbReference type="SUPFAM" id="SSF103190">
    <property type="entry name" value="Sensory domain-like"/>
    <property type="match status" value="1"/>
</dbReference>
<comment type="subcellular location">
    <subcellularLocation>
        <location evidence="2">Cell membrane</location>
        <topology evidence="2">Multi-pass membrane protein</topology>
    </subcellularLocation>
</comment>
<keyword evidence="10" id="KW-0902">Two-component regulatory system</keyword>
<keyword evidence="9 11" id="KW-1133">Transmembrane helix</keyword>
<evidence type="ECO:0000256" key="2">
    <source>
        <dbReference type="ARBA" id="ARBA00004651"/>
    </source>
</evidence>
<evidence type="ECO:0000256" key="3">
    <source>
        <dbReference type="ARBA" id="ARBA00012438"/>
    </source>
</evidence>
<sequence>MLKRVVLLVGIVLTTSLCWFAVRNYHDASAIAEENLRGVALSITSAVENIVYHDPSLETLEGLHPADMAFLALTDDKGIYRFHSNPDLIGQPVEAPRPAAAGETGESRVTLGTGEKAYQYITPIHLPSSTLKLHLTLHTYRADTVIRKAKLNMAILFSLLMAGWILSAVIYRFALREKQHQREMAHRKDLARLGEMGAMLAHEIRNPLAGIKGFAQVIGKKPMDERNSAFAGKIVAETLRLESLVFNLLSYARSGPISATDFVVCGLIEGAVALVRGEVEAKGVIISIKCPEDLRLSGDRDRLGQVMLNLLQNAVQAVSHGGMVDIVADRSQAGVTMVITDNGAGIGKEVAERIFEPFFTTKARGTGLGLAICKKIVEEHGGTIGVAGKPGRGAAITLTFPAAMAA</sequence>
<dbReference type="STRING" id="316067.Geob_0853"/>
<dbReference type="RefSeq" id="WP_012645944.1">
    <property type="nucleotide sequence ID" value="NC_011979.1"/>
</dbReference>
<accession>B9M1R9</accession>
<dbReference type="InterPro" id="IPR003661">
    <property type="entry name" value="HisK_dim/P_dom"/>
</dbReference>
<evidence type="ECO:0000256" key="5">
    <source>
        <dbReference type="ARBA" id="ARBA00022553"/>
    </source>
</evidence>
<keyword evidence="14" id="KW-1185">Reference proteome</keyword>
<dbReference type="Pfam" id="PF00512">
    <property type="entry name" value="HisKA"/>
    <property type="match status" value="1"/>
</dbReference>
<dbReference type="InterPro" id="IPR036097">
    <property type="entry name" value="HisK_dim/P_sf"/>
</dbReference>
<dbReference type="EMBL" id="CP001390">
    <property type="protein sequence ID" value="ACM19215.1"/>
    <property type="molecule type" value="Genomic_DNA"/>
</dbReference>
<keyword evidence="6" id="KW-0808">Transferase</keyword>
<dbReference type="InterPro" id="IPR003594">
    <property type="entry name" value="HATPase_dom"/>
</dbReference>
<evidence type="ECO:0000313" key="13">
    <source>
        <dbReference type="EMBL" id="ACM19215.1"/>
    </source>
</evidence>
<evidence type="ECO:0000256" key="10">
    <source>
        <dbReference type="ARBA" id="ARBA00023012"/>
    </source>
</evidence>
<keyword evidence="8 13" id="KW-0418">Kinase</keyword>
<keyword evidence="7 11" id="KW-0812">Transmembrane</keyword>
<dbReference type="InterPro" id="IPR029151">
    <property type="entry name" value="Sensor-like_sf"/>
</dbReference>
<dbReference type="InterPro" id="IPR004358">
    <property type="entry name" value="Sig_transdc_His_kin-like_C"/>
</dbReference>
<evidence type="ECO:0000256" key="1">
    <source>
        <dbReference type="ARBA" id="ARBA00000085"/>
    </source>
</evidence>
<dbReference type="InterPro" id="IPR036890">
    <property type="entry name" value="HATPase_C_sf"/>
</dbReference>
<name>B9M1R9_GEODF</name>
<gene>
    <name evidence="13" type="ordered locus">Geob_0853</name>
</gene>
<dbReference type="SMART" id="SM00388">
    <property type="entry name" value="HisKA"/>
    <property type="match status" value="1"/>
</dbReference>
<dbReference type="InterPro" id="IPR005467">
    <property type="entry name" value="His_kinase_dom"/>
</dbReference>
<dbReference type="GO" id="GO:0005886">
    <property type="term" value="C:plasma membrane"/>
    <property type="evidence" value="ECO:0007669"/>
    <property type="project" value="UniProtKB-SubCell"/>
</dbReference>
<evidence type="ECO:0000256" key="9">
    <source>
        <dbReference type="ARBA" id="ARBA00022989"/>
    </source>
</evidence>
<protein>
    <recommendedName>
        <fullName evidence="3">histidine kinase</fullName>
        <ecNumber evidence="3">2.7.13.3</ecNumber>
    </recommendedName>
</protein>
<reference evidence="13 14" key="1">
    <citation type="submission" date="2009-01" db="EMBL/GenBank/DDBJ databases">
        <title>Complete sequence of Geobacter sp. FRC-32.</title>
        <authorList>
            <consortium name="US DOE Joint Genome Institute"/>
            <person name="Lucas S."/>
            <person name="Copeland A."/>
            <person name="Lapidus A."/>
            <person name="Glavina del Rio T."/>
            <person name="Dalin E."/>
            <person name="Tice H."/>
            <person name="Bruce D."/>
            <person name="Goodwin L."/>
            <person name="Pitluck S."/>
            <person name="Saunders E."/>
            <person name="Brettin T."/>
            <person name="Detter J.C."/>
            <person name="Han C."/>
            <person name="Larimer F."/>
            <person name="Land M."/>
            <person name="Hauser L."/>
            <person name="Kyrpides N."/>
            <person name="Ovchinnikova G."/>
            <person name="Kostka J."/>
            <person name="Richardson P."/>
        </authorList>
    </citation>
    <scope>NUCLEOTIDE SEQUENCE [LARGE SCALE GENOMIC DNA]</scope>
    <source>
        <strain evidence="14">DSM 22248 / JCM 15807 / FRC-32</strain>
    </source>
</reference>
<dbReference type="CDD" id="cd00082">
    <property type="entry name" value="HisKA"/>
    <property type="match status" value="1"/>
</dbReference>
<keyword evidence="4" id="KW-1003">Cell membrane</keyword>
<keyword evidence="11" id="KW-0472">Membrane</keyword>
<dbReference type="PANTHER" id="PTHR43711">
    <property type="entry name" value="TWO-COMPONENT HISTIDINE KINASE"/>
    <property type="match status" value="1"/>
</dbReference>
<dbReference type="SUPFAM" id="SSF47384">
    <property type="entry name" value="Homodimeric domain of signal transducing histidine kinase"/>
    <property type="match status" value="1"/>
</dbReference>
<dbReference type="EC" id="2.7.13.3" evidence="3"/>
<dbReference type="OrthoDB" id="9805967at2"/>
<proteinExistence type="predicted"/>
<dbReference type="InterPro" id="IPR050736">
    <property type="entry name" value="Sensor_HK_Regulatory"/>
</dbReference>
<dbReference type="HOGENOM" id="CLU_000445_89_29_7"/>
<dbReference type="SMART" id="SM00387">
    <property type="entry name" value="HATPase_c"/>
    <property type="match status" value="1"/>
</dbReference>
<dbReference type="SUPFAM" id="SSF55874">
    <property type="entry name" value="ATPase domain of HSP90 chaperone/DNA topoisomerase II/histidine kinase"/>
    <property type="match status" value="1"/>
</dbReference>
<feature type="domain" description="Histidine kinase" evidence="12">
    <location>
        <begin position="199"/>
        <end position="404"/>
    </location>
</feature>
<evidence type="ECO:0000256" key="11">
    <source>
        <dbReference type="SAM" id="Phobius"/>
    </source>
</evidence>